<proteinExistence type="predicted"/>
<organism evidence="3 4">
    <name type="scientific">Rubroshorea leprosula</name>
    <dbReference type="NCBI Taxonomy" id="152421"/>
    <lineage>
        <taxon>Eukaryota</taxon>
        <taxon>Viridiplantae</taxon>
        <taxon>Streptophyta</taxon>
        <taxon>Embryophyta</taxon>
        <taxon>Tracheophyta</taxon>
        <taxon>Spermatophyta</taxon>
        <taxon>Magnoliopsida</taxon>
        <taxon>eudicotyledons</taxon>
        <taxon>Gunneridae</taxon>
        <taxon>Pentapetalae</taxon>
        <taxon>rosids</taxon>
        <taxon>malvids</taxon>
        <taxon>Malvales</taxon>
        <taxon>Dipterocarpaceae</taxon>
        <taxon>Rubroshorea</taxon>
    </lineage>
</organism>
<evidence type="ECO:0000313" key="3">
    <source>
        <dbReference type="EMBL" id="GKV35974.1"/>
    </source>
</evidence>
<dbReference type="Pfam" id="PF13966">
    <property type="entry name" value="zf-RVT"/>
    <property type="match status" value="1"/>
</dbReference>
<dbReference type="EMBL" id="BPVZ01000114">
    <property type="protein sequence ID" value="GKV35974.1"/>
    <property type="molecule type" value="Genomic_DNA"/>
</dbReference>
<keyword evidence="4" id="KW-1185">Reference proteome</keyword>
<dbReference type="Proteomes" id="UP001054252">
    <property type="component" value="Unassembled WGS sequence"/>
</dbReference>
<evidence type="ECO:0000259" key="2">
    <source>
        <dbReference type="Pfam" id="PF13966"/>
    </source>
</evidence>
<comment type="caution">
    <text evidence="3">The sequence shown here is derived from an EMBL/GenBank/DDBJ whole genome shotgun (WGS) entry which is preliminary data.</text>
</comment>
<evidence type="ECO:0000313" key="4">
    <source>
        <dbReference type="Proteomes" id="UP001054252"/>
    </source>
</evidence>
<accession>A0AAV5LFC5</accession>
<reference evidence="3 4" key="1">
    <citation type="journal article" date="2021" name="Commun. Biol.">
        <title>The genome of Shorea leprosula (Dipterocarpaceae) highlights the ecological relevance of drought in aseasonal tropical rainforests.</title>
        <authorList>
            <person name="Ng K.K.S."/>
            <person name="Kobayashi M.J."/>
            <person name="Fawcett J.A."/>
            <person name="Hatakeyama M."/>
            <person name="Paape T."/>
            <person name="Ng C.H."/>
            <person name="Ang C.C."/>
            <person name="Tnah L.H."/>
            <person name="Lee C.T."/>
            <person name="Nishiyama T."/>
            <person name="Sese J."/>
            <person name="O'Brien M.J."/>
            <person name="Copetti D."/>
            <person name="Mohd Noor M.I."/>
            <person name="Ong R.C."/>
            <person name="Putra M."/>
            <person name="Sireger I.Z."/>
            <person name="Indrioko S."/>
            <person name="Kosugi Y."/>
            <person name="Izuno A."/>
            <person name="Isagi Y."/>
            <person name="Lee S.L."/>
            <person name="Shimizu K.K."/>
        </authorList>
    </citation>
    <scope>NUCLEOTIDE SEQUENCE [LARGE SCALE GENOMIC DNA]</scope>
    <source>
        <strain evidence="3">214</strain>
    </source>
</reference>
<sequence>MGTTTVSFDSLIWKESINAQAGTERTGSKAPRKRIQTTKWVQKGRTRNVVEEDSTKGPAKGGEKWGRQKGKTKTFLEALKGKEVIEYKVEDKEYAWLEACAGGHVNSLDCIPALHEIFELKGYFNIAVIPLGGNMVLLKSDDTNLIREYVYADKHTLDRSCLDAARICITMIGLAKINKFIKLKVNGHVFRIKVSKEKWRLDPEWWSCRDKSEDGDDNTTVSNSSSMDFINDSNELLSCGGSDEDGIDSMEEVEETNEHHEERYQQSPFGNFQKSYAESIGNSLGINMAAGLKMIDQPGRIGLGQFVGPLNRGMSKANEEQDVGLMGDKNGGSWCSALYNALGGPRPFQSLDGWLEVPRFKEIIKEKWETALVEGWGGFRCKEKLKELKNFLKRWNKEVYGEKLKELKNFLKRWNKEVKEAIQDCSSEKAPGPYVLNFKFIKYAWDVLEEDIMSFMREFHANSKLVDFTEAYNCVNWDFLDNLMEKSGFGERWRKWIMECLGSASISILVNGSPTEEFKSEQGLRQGDPLQCKIRVHMAIKGILRWFEQMSGLKINFKKSSLIGLNTEESWLTRAAKILGCKKVAIPFMYLGKWWARFETEQSSPWKKVIVEKYYGNDNAAGVGNVRRRQLSKVWADIVSIGLEGTKFGIVVGKGLRWEVGEENNIRFWKDVWVGDDPLGECFQDLEIWKGRRNLFGRDYDEKQKLVELISSAGLVKEKKGRRIWKFDKDELYTSKKADALMLSSQRILDADVCDAIWNQFLLGRIGFFAWRMFLDRLPTKLNLDRGNIEAEGGELICPICKLGVEELNHVLLQCDLVRQVWAKIFLWWDIEARLMGAIHTDYRQIISGLLMQRCKRYGLFYSSSLLGIYGGLGII</sequence>
<dbReference type="PANTHER" id="PTHR33116">
    <property type="entry name" value="REVERSE TRANSCRIPTASE ZINC-BINDING DOMAIN-CONTAINING PROTEIN-RELATED-RELATED"/>
    <property type="match status" value="1"/>
</dbReference>
<feature type="region of interest" description="Disordered" evidence="1">
    <location>
        <begin position="44"/>
        <end position="68"/>
    </location>
</feature>
<dbReference type="PANTHER" id="PTHR33116:SF78">
    <property type="entry name" value="OS12G0587133 PROTEIN"/>
    <property type="match status" value="1"/>
</dbReference>
<gene>
    <name evidence="3" type="ORF">SLEP1_g44161</name>
</gene>
<dbReference type="InterPro" id="IPR026960">
    <property type="entry name" value="RVT-Znf"/>
</dbReference>
<dbReference type="AlphaFoldDB" id="A0AAV5LFC5"/>
<feature type="compositionally biased region" description="Basic and acidic residues" evidence="1">
    <location>
        <begin position="48"/>
        <end position="66"/>
    </location>
</feature>
<evidence type="ECO:0000256" key="1">
    <source>
        <dbReference type="SAM" id="MobiDB-lite"/>
    </source>
</evidence>
<protein>
    <recommendedName>
        <fullName evidence="2">Reverse transcriptase zinc-binding domain-containing protein</fullName>
    </recommendedName>
</protein>
<name>A0AAV5LFC5_9ROSI</name>
<feature type="domain" description="Reverse transcriptase zinc-binding" evidence="2">
    <location>
        <begin position="749"/>
        <end position="822"/>
    </location>
</feature>